<keyword evidence="3" id="KW-1185">Reference proteome</keyword>
<name>A0A8H5C640_9AGAR</name>
<keyword evidence="1" id="KW-0812">Transmembrane</keyword>
<dbReference type="Proteomes" id="UP000559256">
    <property type="component" value="Unassembled WGS sequence"/>
</dbReference>
<sequence>MFSPHSLERKPSNDNDNVTLSATTPPFHFTMDNGYIPSTNTALFVVSYGVLWLKAFLTGG</sequence>
<comment type="caution">
    <text evidence="2">The sequence shown here is derived from an EMBL/GenBank/DDBJ whole genome shotgun (WGS) entry which is preliminary data.</text>
</comment>
<evidence type="ECO:0000313" key="3">
    <source>
        <dbReference type="Proteomes" id="UP000559256"/>
    </source>
</evidence>
<keyword evidence="1" id="KW-1133">Transmembrane helix</keyword>
<feature type="transmembrane region" description="Helical" evidence="1">
    <location>
        <begin position="35"/>
        <end position="57"/>
    </location>
</feature>
<reference evidence="2 3" key="1">
    <citation type="journal article" date="2020" name="ISME J.">
        <title>Uncovering the hidden diversity of litter-decomposition mechanisms in mushroom-forming fungi.</title>
        <authorList>
            <person name="Floudas D."/>
            <person name="Bentzer J."/>
            <person name="Ahren D."/>
            <person name="Johansson T."/>
            <person name="Persson P."/>
            <person name="Tunlid A."/>
        </authorList>
    </citation>
    <scope>NUCLEOTIDE SEQUENCE [LARGE SCALE GENOMIC DNA]</scope>
    <source>
        <strain evidence="2 3">CBS 291.85</strain>
    </source>
</reference>
<proteinExistence type="predicted"/>
<organism evidence="2 3">
    <name type="scientific">Tetrapyrgos nigripes</name>
    <dbReference type="NCBI Taxonomy" id="182062"/>
    <lineage>
        <taxon>Eukaryota</taxon>
        <taxon>Fungi</taxon>
        <taxon>Dikarya</taxon>
        <taxon>Basidiomycota</taxon>
        <taxon>Agaricomycotina</taxon>
        <taxon>Agaricomycetes</taxon>
        <taxon>Agaricomycetidae</taxon>
        <taxon>Agaricales</taxon>
        <taxon>Marasmiineae</taxon>
        <taxon>Marasmiaceae</taxon>
        <taxon>Tetrapyrgos</taxon>
    </lineage>
</organism>
<evidence type="ECO:0000313" key="2">
    <source>
        <dbReference type="EMBL" id="KAF5335912.1"/>
    </source>
</evidence>
<accession>A0A8H5C640</accession>
<keyword evidence="1" id="KW-0472">Membrane</keyword>
<dbReference type="AlphaFoldDB" id="A0A8H5C640"/>
<dbReference type="EMBL" id="JAACJM010000233">
    <property type="protein sequence ID" value="KAF5335912.1"/>
    <property type="molecule type" value="Genomic_DNA"/>
</dbReference>
<evidence type="ECO:0000256" key="1">
    <source>
        <dbReference type="SAM" id="Phobius"/>
    </source>
</evidence>
<protein>
    <submittedName>
        <fullName evidence="2">Uncharacterized protein</fullName>
    </submittedName>
</protein>
<gene>
    <name evidence="2" type="ORF">D9758_017684</name>
</gene>